<evidence type="ECO:0000313" key="1">
    <source>
        <dbReference type="EMBL" id="KKM79287.1"/>
    </source>
</evidence>
<comment type="caution">
    <text evidence="1">The sequence shown here is derived from an EMBL/GenBank/DDBJ whole genome shotgun (WGS) entry which is preliminary data.</text>
</comment>
<dbReference type="EMBL" id="LAZR01008355">
    <property type="protein sequence ID" value="KKM79287.1"/>
    <property type="molecule type" value="Genomic_DNA"/>
</dbReference>
<organism evidence="1">
    <name type="scientific">marine sediment metagenome</name>
    <dbReference type="NCBI Taxonomy" id="412755"/>
    <lineage>
        <taxon>unclassified sequences</taxon>
        <taxon>metagenomes</taxon>
        <taxon>ecological metagenomes</taxon>
    </lineage>
</organism>
<name>A0A0F9ND41_9ZZZZ</name>
<protein>
    <recommendedName>
        <fullName evidence="2">Bacteriophage Mu GpT domain-containing protein</fullName>
    </recommendedName>
</protein>
<sequence>MAVIATGNHPKALWPGVYSWFGAPYNEHEAQYPKLFDMKSSSKNFEELVQQTGFGLAPIKPEGESTSFDSHAQGYIARGTNVAYSLGYIVTREELADNLYAEVSMRRAGSLAFSMAQTRENVGANVYNRVISGTFLGGDSKALGSTSHPTVSGDQSNILSTPADLSEASIEDLTIQILDAVDFKGLKISLDIQRLVVPTALIYDSQRILKSNLRVATADNDPNALKLLGVIPEIVVNNYLTDSDQWFLKTNCSDGLCWFDREPVEFTKDTDFDTDNAKAKGYMRFIPFWGDWRTLYSSAGA</sequence>
<evidence type="ECO:0008006" key="2">
    <source>
        <dbReference type="Google" id="ProtNLM"/>
    </source>
</evidence>
<gene>
    <name evidence="1" type="ORF">LCGC14_1351480</name>
</gene>
<dbReference type="Pfam" id="PF25209">
    <property type="entry name" value="Phage_capsid_4"/>
    <property type="match status" value="1"/>
</dbReference>
<accession>A0A0F9ND41</accession>
<dbReference type="AlphaFoldDB" id="A0A0F9ND41"/>
<proteinExistence type="predicted"/>
<reference evidence="1" key="1">
    <citation type="journal article" date="2015" name="Nature">
        <title>Complex archaea that bridge the gap between prokaryotes and eukaryotes.</title>
        <authorList>
            <person name="Spang A."/>
            <person name="Saw J.H."/>
            <person name="Jorgensen S.L."/>
            <person name="Zaremba-Niedzwiedzka K."/>
            <person name="Martijn J."/>
            <person name="Lind A.E."/>
            <person name="van Eijk R."/>
            <person name="Schleper C."/>
            <person name="Guy L."/>
            <person name="Ettema T.J."/>
        </authorList>
    </citation>
    <scope>NUCLEOTIDE SEQUENCE</scope>
</reference>